<dbReference type="Gene3D" id="1.10.1040.10">
    <property type="entry name" value="N-(1-d-carboxylethyl)-l-norvaline Dehydrogenase, domain 2"/>
    <property type="match status" value="1"/>
</dbReference>
<feature type="domain" description="Mannitol dehydrogenase C-terminal" evidence="9">
    <location>
        <begin position="225"/>
        <end position="398"/>
    </location>
</feature>
<protein>
    <recommendedName>
        <fullName evidence="4">Mannitol-1-phosphate 5-dehydrogenase</fullName>
        <ecNumber evidence="3">1.1.1.17</ecNumber>
    </recommendedName>
</protein>
<evidence type="ECO:0000256" key="3">
    <source>
        <dbReference type="ARBA" id="ARBA00012939"/>
    </source>
</evidence>
<dbReference type="Proteomes" id="UP000305948">
    <property type="component" value="Unassembled WGS sequence"/>
</dbReference>
<evidence type="ECO:0000256" key="2">
    <source>
        <dbReference type="ARBA" id="ARBA00011245"/>
    </source>
</evidence>
<dbReference type="Gene3D" id="3.40.50.720">
    <property type="entry name" value="NAD(P)-binding Rossmann-like Domain"/>
    <property type="match status" value="1"/>
</dbReference>
<dbReference type="STRING" id="5364.A0A5C3MRG5"/>
<evidence type="ECO:0000313" key="11">
    <source>
        <dbReference type="Proteomes" id="UP000305948"/>
    </source>
</evidence>
<dbReference type="InterPro" id="IPR013131">
    <property type="entry name" value="Mannitol_DH_N"/>
</dbReference>
<sequence length="408" mass="45084">MPQKKAIHFGAGNIGRGFIGPLLVQSGYHVVFADVDAHVIDELNAKHSYEVHILDNAAAPGAEDVPKKKERRESIDSVSGILTTHMDQVIREFEDPNMQIVTTAVGPPILEKIAPAIAKGLQGRRRVHGGVLNVIACENMVHQTTLLKDLVLKHLDADDAAWAETHVGWANCSVDRIVPPAQGFGDSHPLDVGVEDFYEWAVDENALKKDGEVQLPLAGMKLTQDLEGYIHRKLFTLNCGHAITAYLGYLKGHQTVDQAIKDPQIRDIVKGALEESGYALVKKHGFNEEEHQEYIAKTISRFENPNLKDDVSRVGRQPLRKLGREDRLLGPAYLAKQYGIPVPDLLRGVAAAFLYDVKDDPQSMELQGEVEKKGIARAVEDITGFTVGTEENETIVKSYEELKTWKAA</sequence>
<comment type="similarity">
    <text evidence="1">Belongs to the mannitol dehydrogenase family.</text>
</comment>
<dbReference type="GO" id="GO:0005829">
    <property type="term" value="C:cytosol"/>
    <property type="evidence" value="ECO:0007669"/>
    <property type="project" value="TreeGrafter"/>
</dbReference>
<dbReference type="NCBIfam" id="NF002646">
    <property type="entry name" value="PRK02318.1-2"/>
    <property type="match status" value="1"/>
</dbReference>
<evidence type="ECO:0000259" key="8">
    <source>
        <dbReference type="Pfam" id="PF01232"/>
    </source>
</evidence>
<evidence type="ECO:0000256" key="6">
    <source>
        <dbReference type="ARBA" id="ARBA00023027"/>
    </source>
</evidence>
<dbReference type="SUPFAM" id="SSF51735">
    <property type="entry name" value="NAD(P)-binding Rossmann-fold domains"/>
    <property type="match status" value="1"/>
</dbReference>
<organism evidence="10 11">
    <name type="scientific">Heliocybe sulcata</name>
    <dbReference type="NCBI Taxonomy" id="5364"/>
    <lineage>
        <taxon>Eukaryota</taxon>
        <taxon>Fungi</taxon>
        <taxon>Dikarya</taxon>
        <taxon>Basidiomycota</taxon>
        <taxon>Agaricomycotina</taxon>
        <taxon>Agaricomycetes</taxon>
        <taxon>Gloeophyllales</taxon>
        <taxon>Gloeophyllaceae</taxon>
        <taxon>Heliocybe</taxon>
    </lineage>
</organism>
<reference evidence="10 11" key="1">
    <citation type="journal article" date="2019" name="Nat. Ecol. Evol.">
        <title>Megaphylogeny resolves global patterns of mushroom evolution.</title>
        <authorList>
            <person name="Varga T."/>
            <person name="Krizsan K."/>
            <person name="Foldi C."/>
            <person name="Dima B."/>
            <person name="Sanchez-Garcia M."/>
            <person name="Sanchez-Ramirez S."/>
            <person name="Szollosi G.J."/>
            <person name="Szarkandi J.G."/>
            <person name="Papp V."/>
            <person name="Albert L."/>
            <person name="Andreopoulos W."/>
            <person name="Angelini C."/>
            <person name="Antonin V."/>
            <person name="Barry K.W."/>
            <person name="Bougher N.L."/>
            <person name="Buchanan P."/>
            <person name="Buyck B."/>
            <person name="Bense V."/>
            <person name="Catcheside P."/>
            <person name="Chovatia M."/>
            <person name="Cooper J."/>
            <person name="Damon W."/>
            <person name="Desjardin D."/>
            <person name="Finy P."/>
            <person name="Geml J."/>
            <person name="Haridas S."/>
            <person name="Hughes K."/>
            <person name="Justo A."/>
            <person name="Karasinski D."/>
            <person name="Kautmanova I."/>
            <person name="Kiss B."/>
            <person name="Kocsube S."/>
            <person name="Kotiranta H."/>
            <person name="LaButti K.M."/>
            <person name="Lechner B.E."/>
            <person name="Liimatainen K."/>
            <person name="Lipzen A."/>
            <person name="Lukacs Z."/>
            <person name="Mihaltcheva S."/>
            <person name="Morgado L.N."/>
            <person name="Niskanen T."/>
            <person name="Noordeloos M.E."/>
            <person name="Ohm R.A."/>
            <person name="Ortiz-Santana B."/>
            <person name="Ovrebo C."/>
            <person name="Racz N."/>
            <person name="Riley R."/>
            <person name="Savchenko A."/>
            <person name="Shiryaev A."/>
            <person name="Soop K."/>
            <person name="Spirin V."/>
            <person name="Szebenyi C."/>
            <person name="Tomsovsky M."/>
            <person name="Tulloss R.E."/>
            <person name="Uehling J."/>
            <person name="Grigoriev I.V."/>
            <person name="Vagvolgyi C."/>
            <person name="Papp T."/>
            <person name="Martin F.M."/>
            <person name="Miettinen O."/>
            <person name="Hibbett D.S."/>
            <person name="Nagy L.G."/>
        </authorList>
    </citation>
    <scope>NUCLEOTIDE SEQUENCE [LARGE SCALE GENOMIC DNA]</scope>
    <source>
        <strain evidence="10 11">OMC1185</strain>
    </source>
</reference>
<evidence type="ECO:0000259" key="9">
    <source>
        <dbReference type="Pfam" id="PF08125"/>
    </source>
</evidence>
<dbReference type="PANTHER" id="PTHR30524">
    <property type="entry name" value="MANNITOL-1-PHOSPHATE 5-DEHYDROGENASE"/>
    <property type="match status" value="1"/>
</dbReference>
<gene>
    <name evidence="10" type="ORF">OE88DRAFT_808335</name>
</gene>
<evidence type="ECO:0000256" key="1">
    <source>
        <dbReference type="ARBA" id="ARBA00006541"/>
    </source>
</evidence>
<dbReference type="InterPro" id="IPR013118">
    <property type="entry name" value="Mannitol_DH_C"/>
</dbReference>
<comment type="catalytic activity">
    <reaction evidence="7">
        <text>D-mannitol 1-phosphate + NAD(+) = beta-D-fructose 6-phosphate + NADH + H(+)</text>
        <dbReference type="Rhea" id="RHEA:19661"/>
        <dbReference type="ChEBI" id="CHEBI:15378"/>
        <dbReference type="ChEBI" id="CHEBI:57540"/>
        <dbReference type="ChEBI" id="CHEBI:57634"/>
        <dbReference type="ChEBI" id="CHEBI:57945"/>
        <dbReference type="ChEBI" id="CHEBI:61381"/>
        <dbReference type="EC" id="1.1.1.17"/>
    </reaction>
</comment>
<dbReference type="InterPro" id="IPR013328">
    <property type="entry name" value="6PGD_dom2"/>
</dbReference>
<dbReference type="GO" id="GO:0019592">
    <property type="term" value="P:mannitol catabolic process"/>
    <property type="evidence" value="ECO:0007669"/>
    <property type="project" value="TreeGrafter"/>
</dbReference>
<evidence type="ECO:0000313" key="10">
    <source>
        <dbReference type="EMBL" id="TFK47475.1"/>
    </source>
</evidence>
<dbReference type="Pfam" id="PF08125">
    <property type="entry name" value="Mannitol_dh_C"/>
    <property type="match status" value="1"/>
</dbReference>
<dbReference type="EMBL" id="ML213524">
    <property type="protein sequence ID" value="TFK47475.1"/>
    <property type="molecule type" value="Genomic_DNA"/>
</dbReference>
<dbReference type="EC" id="1.1.1.17" evidence="3"/>
<keyword evidence="5" id="KW-0560">Oxidoreductase</keyword>
<evidence type="ECO:0000256" key="5">
    <source>
        <dbReference type="ARBA" id="ARBA00023002"/>
    </source>
</evidence>
<dbReference type="NCBIfam" id="NF002652">
    <property type="entry name" value="PRK02318.2-5"/>
    <property type="match status" value="1"/>
</dbReference>
<dbReference type="InterPro" id="IPR036291">
    <property type="entry name" value="NAD(P)-bd_dom_sf"/>
</dbReference>
<dbReference type="Pfam" id="PF01232">
    <property type="entry name" value="Mannitol_dh"/>
    <property type="match status" value="1"/>
</dbReference>
<dbReference type="SUPFAM" id="SSF48179">
    <property type="entry name" value="6-phosphogluconate dehydrogenase C-terminal domain-like"/>
    <property type="match status" value="1"/>
</dbReference>
<accession>A0A5C3MRG5</accession>
<keyword evidence="11" id="KW-1185">Reference proteome</keyword>
<dbReference type="PANTHER" id="PTHR30524:SF0">
    <property type="entry name" value="ALTRONATE OXIDOREDUCTASE-RELATED"/>
    <property type="match status" value="1"/>
</dbReference>
<dbReference type="InterPro" id="IPR008927">
    <property type="entry name" value="6-PGluconate_DH-like_C_sf"/>
</dbReference>
<name>A0A5C3MRG5_9AGAM</name>
<feature type="domain" description="Mannitol dehydrogenase N-terminal" evidence="8">
    <location>
        <begin position="5"/>
        <end position="209"/>
    </location>
</feature>
<evidence type="ECO:0000256" key="4">
    <source>
        <dbReference type="ARBA" id="ARBA00016219"/>
    </source>
</evidence>
<evidence type="ECO:0000256" key="7">
    <source>
        <dbReference type="ARBA" id="ARBA00048615"/>
    </source>
</evidence>
<dbReference type="AlphaFoldDB" id="A0A5C3MRG5"/>
<comment type="subunit">
    <text evidence="2">Monomer.</text>
</comment>
<proteinExistence type="inferred from homology"/>
<dbReference type="InterPro" id="IPR000669">
    <property type="entry name" value="Mannitol_DH"/>
</dbReference>
<keyword evidence="6" id="KW-0520">NAD</keyword>
<dbReference type="GO" id="GO:0008926">
    <property type="term" value="F:mannitol-1-phosphate 5-dehydrogenase activity"/>
    <property type="evidence" value="ECO:0007669"/>
    <property type="project" value="UniProtKB-EC"/>
</dbReference>
<dbReference type="HAMAP" id="MF_00196">
    <property type="entry name" value="Mannitol_dehydrog"/>
    <property type="match status" value="1"/>
</dbReference>
<dbReference type="OrthoDB" id="418169at2759"/>
<dbReference type="InterPro" id="IPR023028">
    <property type="entry name" value="Mannitol_1_phos_5_DH"/>
</dbReference>
<dbReference type="PRINTS" id="PR00084">
    <property type="entry name" value="MTLDHDRGNASE"/>
</dbReference>